<feature type="region of interest" description="Disordered" evidence="1">
    <location>
        <begin position="562"/>
        <end position="596"/>
    </location>
</feature>
<feature type="compositionally biased region" description="Low complexity" evidence="1">
    <location>
        <begin position="9"/>
        <end position="21"/>
    </location>
</feature>
<feature type="compositionally biased region" description="Low complexity" evidence="1">
    <location>
        <begin position="562"/>
        <end position="572"/>
    </location>
</feature>
<gene>
    <name evidence="2" type="ORF">GALMADRAFT_147122</name>
</gene>
<feature type="region of interest" description="Disordered" evidence="1">
    <location>
        <begin position="1"/>
        <end position="58"/>
    </location>
</feature>
<feature type="region of interest" description="Disordered" evidence="1">
    <location>
        <begin position="71"/>
        <end position="150"/>
    </location>
</feature>
<dbReference type="Proteomes" id="UP000027222">
    <property type="component" value="Unassembled WGS sequence"/>
</dbReference>
<sequence length="617" mass="66815">MTEGPPPSAASSSRISSAADPGVSAQSVPQTSNFVPLPPSPAVSNPNTLTHQPYSNYATWSNGWSSTYPVYPPSTSAYQTQNPGPPQQAYYGPTNYNPYAAHLLQPHAYNPPQLPKSTNENPPNTANSQPAKPPTPPARSPTPPLPEPETYKNWDEAIKKFLVKTKMIQTLKGLENDMLMLSPEWEQTKIPEALKELVVGLQSILDRIAKKPQAEEDSMQVDTIVDISSVADPPNDDHSLEDRKLGYVQLSNGTEPRTQSSINKSISQFLSRTRARNNASNRAEFLHSLAEKRLKLAKSIGEENGQGREGSKEHEVTSCARVDAKPIDRDKQITYDIAKYGEGPLTKTVKSGVAPDPGVPPTSGPPAVSPDPPLPVQFPIALVTPKVTNTAGTNSRLPRKRKFGDLDGGDAEAQHETRQGKLKSTRKGKGRAKADDDEPASPAEPRPDGDGEERALSMATAAKHPGIDERLKSLEEHLAIRYVPLPPRTLVARLKYLEDHVIRLEKEYPPWAALHFNQPNRGWPPPPRATPVIVPPHLRSLTTTSTTLPSTAVPHTLVSPTNATATSASASAINPGRGGGPSKSKPRKTNSSLQKAVLERLEVQKAMGEMGGKGMRD</sequence>
<feature type="compositionally biased region" description="Polar residues" evidence="1">
    <location>
        <begin position="42"/>
        <end position="58"/>
    </location>
</feature>
<feature type="region of interest" description="Disordered" evidence="1">
    <location>
        <begin position="387"/>
        <end position="453"/>
    </location>
</feature>
<dbReference type="InterPro" id="IPR051425">
    <property type="entry name" value="Formin_Homology"/>
</dbReference>
<feature type="compositionally biased region" description="Polar residues" evidence="1">
    <location>
        <begin position="24"/>
        <end position="34"/>
    </location>
</feature>
<dbReference type="OrthoDB" id="5531344at2759"/>
<name>A0A067S9L2_GALM3</name>
<feature type="compositionally biased region" description="Pro residues" evidence="1">
    <location>
        <begin position="357"/>
        <end position="373"/>
    </location>
</feature>
<evidence type="ECO:0000313" key="2">
    <source>
        <dbReference type="EMBL" id="KDR67590.1"/>
    </source>
</evidence>
<feature type="compositionally biased region" description="Pro residues" evidence="1">
    <location>
        <begin position="131"/>
        <end position="147"/>
    </location>
</feature>
<feature type="compositionally biased region" description="Basic residues" evidence="1">
    <location>
        <begin position="420"/>
        <end position="431"/>
    </location>
</feature>
<dbReference type="PANTHER" id="PTHR45725:SF1">
    <property type="entry name" value="DISHEVELLED ASSOCIATED ACTIVATOR OF MORPHOGENESIS, ISOFORM D"/>
    <property type="match status" value="1"/>
</dbReference>
<dbReference type="PANTHER" id="PTHR45725">
    <property type="entry name" value="FORMIN HOMOLOGY 2 FAMILY MEMBER"/>
    <property type="match status" value="1"/>
</dbReference>
<dbReference type="EMBL" id="KL142414">
    <property type="protein sequence ID" value="KDR67590.1"/>
    <property type="molecule type" value="Genomic_DNA"/>
</dbReference>
<reference evidence="3" key="1">
    <citation type="journal article" date="2014" name="Proc. Natl. Acad. Sci. U.S.A.">
        <title>Extensive sampling of basidiomycete genomes demonstrates inadequacy of the white-rot/brown-rot paradigm for wood decay fungi.</title>
        <authorList>
            <person name="Riley R."/>
            <person name="Salamov A.A."/>
            <person name="Brown D.W."/>
            <person name="Nagy L.G."/>
            <person name="Floudas D."/>
            <person name="Held B.W."/>
            <person name="Levasseur A."/>
            <person name="Lombard V."/>
            <person name="Morin E."/>
            <person name="Otillar R."/>
            <person name="Lindquist E.A."/>
            <person name="Sun H."/>
            <person name="LaButti K.M."/>
            <person name="Schmutz J."/>
            <person name="Jabbour D."/>
            <person name="Luo H."/>
            <person name="Baker S.E."/>
            <person name="Pisabarro A.G."/>
            <person name="Walton J.D."/>
            <person name="Blanchette R.A."/>
            <person name="Henrissat B."/>
            <person name="Martin F."/>
            <person name="Cullen D."/>
            <person name="Hibbett D.S."/>
            <person name="Grigoriev I.V."/>
        </authorList>
    </citation>
    <scope>NUCLEOTIDE SEQUENCE [LARGE SCALE GENOMIC DNA]</scope>
    <source>
        <strain evidence="3">CBS 339.88</strain>
    </source>
</reference>
<dbReference type="HOGENOM" id="CLU_032498_1_0_1"/>
<keyword evidence="3" id="KW-1185">Reference proteome</keyword>
<organism evidence="2 3">
    <name type="scientific">Galerina marginata (strain CBS 339.88)</name>
    <dbReference type="NCBI Taxonomy" id="685588"/>
    <lineage>
        <taxon>Eukaryota</taxon>
        <taxon>Fungi</taxon>
        <taxon>Dikarya</taxon>
        <taxon>Basidiomycota</taxon>
        <taxon>Agaricomycotina</taxon>
        <taxon>Agaricomycetes</taxon>
        <taxon>Agaricomycetidae</taxon>
        <taxon>Agaricales</taxon>
        <taxon>Agaricineae</taxon>
        <taxon>Strophariaceae</taxon>
        <taxon>Galerina</taxon>
    </lineage>
</organism>
<protein>
    <submittedName>
        <fullName evidence="2">Uncharacterized protein</fullName>
    </submittedName>
</protein>
<feature type="region of interest" description="Disordered" evidence="1">
    <location>
        <begin position="345"/>
        <end position="373"/>
    </location>
</feature>
<feature type="compositionally biased region" description="Polar residues" evidence="1">
    <location>
        <begin position="115"/>
        <end position="129"/>
    </location>
</feature>
<feature type="compositionally biased region" description="Polar residues" evidence="1">
    <location>
        <begin position="387"/>
        <end position="396"/>
    </location>
</feature>
<evidence type="ECO:0000313" key="3">
    <source>
        <dbReference type="Proteomes" id="UP000027222"/>
    </source>
</evidence>
<accession>A0A067S9L2</accession>
<dbReference type="AlphaFoldDB" id="A0A067S9L2"/>
<dbReference type="STRING" id="685588.A0A067S9L2"/>
<proteinExistence type="predicted"/>
<evidence type="ECO:0000256" key="1">
    <source>
        <dbReference type="SAM" id="MobiDB-lite"/>
    </source>
</evidence>